<dbReference type="EMBL" id="JBIHMM010000002">
    <property type="protein sequence ID" value="MFH0254060.1"/>
    <property type="molecule type" value="Genomic_DNA"/>
</dbReference>
<comment type="similarity">
    <text evidence="1">Belongs to the UPF0337 (CsbD) family.</text>
</comment>
<sequence>MNWDTIKGNWNQMTGEAKAQWGQLTDDDLQEAAGEREKLVGKIQERYGVAKDEAERQVDDFAAKH</sequence>
<dbReference type="PANTHER" id="PTHR34977:SF1">
    <property type="entry name" value="UPF0337 PROTEIN YJBJ"/>
    <property type="match status" value="1"/>
</dbReference>
<dbReference type="InterPro" id="IPR026042">
    <property type="entry name" value="YjbJ"/>
</dbReference>
<evidence type="ECO:0000256" key="1">
    <source>
        <dbReference type="ARBA" id="ARBA00009129"/>
    </source>
</evidence>
<evidence type="ECO:0000313" key="3">
    <source>
        <dbReference type="EMBL" id="MFH0254060.1"/>
    </source>
</evidence>
<dbReference type="RefSeq" id="WP_377170633.1">
    <property type="nucleotide sequence ID" value="NZ_JBHTJC010000002.1"/>
</dbReference>
<evidence type="ECO:0000259" key="2">
    <source>
        <dbReference type="Pfam" id="PF05532"/>
    </source>
</evidence>
<dbReference type="Pfam" id="PF05532">
    <property type="entry name" value="CsbD"/>
    <property type="match status" value="1"/>
</dbReference>
<evidence type="ECO:0000313" key="4">
    <source>
        <dbReference type="Proteomes" id="UP001607157"/>
    </source>
</evidence>
<name>A0ABW7I7A0_9RHOB</name>
<protein>
    <submittedName>
        <fullName evidence="3">CsbD family protein</fullName>
    </submittedName>
</protein>
<dbReference type="PANTHER" id="PTHR34977">
    <property type="entry name" value="UPF0337 PROTEIN YJBJ"/>
    <property type="match status" value="1"/>
</dbReference>
<gene>
    <name evidence="3" type="ORF">ACGRVM_09150</name>
</gene>
<keyword evidence="4" id="KW-1185">Reference proteome</keyword>
<feature type="domain" description="CsbD-like" evidence="2">
    <location>
        <begin position="4"/>
        <end position="56"/>
    </location>
</feature>
<comment type="caution">
    <text evidence="3">The sequence shown here is derived from an EMBL/GenBank/DDBJ whole genome shotgun (WGS) entry which is preliminary data.</text>
</comment>
<dbReference type="PIRSF" id="PIRSF039008">
    <property type="entry name" value="YjbJ"/>
    <property type="match status" value="1"/>
</dbReference>
<dbReference type="Gene3D" id="1.10.1470.10">
    <property type="entry name" value="YjbJ"/>
    <property type="match status" value="1"/>
</dbReference>
<dbReference type="Proteomes" id="UP001607157">
    <property type="component" value="Unassembled WGS sequence"/>
</dbReference>
<organism evidence="3 4">
    <name type="scientific">Roseovarius aquimarinus</name>
    <dbReference type="NCBI Taxonomy" id="1229156"/>
    <lineage>
        <taxon>Bacteria</taxon>
        <taxon>Pseudomonadati</taxon>
        <taxon>Pseudomonadota</taxon>
        <taxon>Alphaproteobacteria</taxon>
        <taxon>Rhodobacterales</taxon>
        <taxon>Roseobacteraceae</taxon>
        <taxon>Roseovarius</taxon>
    </lineage>
</organism>
<accession>A0ABW7I7A0</accession>
<dbReference type="SUPFAM" id="SSF69047">
    <property type="entry name" value="Hypothetical protein YjbJ"/>
    <property type="match status" value="1"/>
</dbReference>
<proteinExistence type="inferred from homology"/>
<dbReference type="InterPro" id="IPR008462">
    <property type="entry name" value="CsbD"/>
</dbReference>
<reference evidence="3 4" key="1">
    <citation type="submission" date="2024-10" db="EMBL/GenBank/DDBJ databases">
        <authorList>
            <person name="Yang X.-N."/>
        </authorList>
    </citation>
    <scope>NUCLEOTIDE SEQUENCE [LARGE SCALE GENOMIC DNA]</scope>
    <source>
        <strain evidence="3 4">CAU 1059</strain>
    </source>
</reference>
<dbReference type="InterPro" id="IPR050423">
    <property type="entry name" value="UPF0337_stress_rsp"/>
</dbReference>
<dbReference type="InterPro" id="IPR036629">
    <property type="entry name" value="YjbJ_sf"/>
</dbReference>